<reference evidence="1" key="1">
    <citation type="submission" date="2025-08" db="UniProtKB">
        <authorList>
            <consortium name="Ensembl"/>
        </authorList>
    </citation>
    <scope>IDENTIFICATION</scope>
</reference>
<sequence length="64" mass="6911">LTSGNANTIVKKGPLGPNWVSIPVVWGQLKHAQTPDSLKLAVQCWPIHLTQPPTWLGQVQCSIG</sequence>
<dbReference type="Proteomes" id="UP000261600">
    <property type="component" value="Unplaced"/>
</dbReference>
<dbReference type="AlphaFoldDB" id="A0A3Q3IH99"/>
<organism evidence="1 2">
    <name type="scientific">Monopterus albus</name>
    <name type="common">Swamp eel</name>
    <dbReference type="NCBI Taxonomy" id="43700"/>
    <lineage>
        <taxon>Eukaryota</taxon>
        <taxon>Metazoa</taxon>
        <taxon>Chordata</taxon>
        <taxon>Craniata</taxon>
        <taxon>Vertebrata</taxon>
        <taxon>Euteleostomi</taxon>
        <taxon>Actinopterygii</taxon>
        <taxon>Neopterygii</taxon>
        <taxon>Teleostei</taxon>
        <taxon>Neoteleostei</taxon>
        <taxon>Acanthomorphata</taxon>
        <taxon>Anabantaria</taxon>
        <taxon>Synbranchiformes</taxon>
        <taxon>Synbranchidae</taxon>
        <taxon>Monopterus</taxon>
    </lineage>
</organism>
<protein>
    <submittedName>
        <fullName evidence="1">Uncharacterized protein</fullName>
    </submittedName>
</protein>
<keyword evidence="2" id="KW-1185">Reference proteome</keyword>
<accession>A0A3Q3IH99</accession>
<evidence type="ECO:0000313" key="1">
    <source>
        <dbReference type="Ensembl" id="ENSMALP00000003862.1"/>
    </source>
</evidence>
<name>A0A3Q3IH99_MONAL</name>
<dbReference type="Ensembl" id="ENSMALT00000003961.1">
    <property type="protein sequence ID" value="ENSMALP00000003862.1"/>
    <property type="gene ID" value="ENSMALG00000002830.1"/>
</dbReference>
<reference evidence="1" key="2">
    <citation type="submission" date="2025-09" db="UniProtKB">
        <authorList>
            <consortium name="Ensembl"/>
        </authorList>
    </citation>
    <scope>IDENTIFICATION</scope>
</reference>
<evidence type="ECO:0000313" key="2">
    <source>
        <dbReference type="Proteomes" id="UP000261600"/>
    </source>
</evidence>
<proteinExistence type="predicted"/>